<dbReference type="NCBIfam" id="NF001126">
    <property type="entry name" value="PRK00139.1-4"/>
    <property type="match status" value="1"/>
</dbReference>
<feature type="domain" description="Mur ligase C-terminal" evidence="15">
    <location>
        <begin position="329"/>
        <end position="456"/>
    </location>
</feature>
<dbReference type="SUPFAM" id="SSF53244">
    <property type="entry name" value="MurD-like peptide ligases, peptide-binding domain"/>
    <property type="match status" value="1"/>
</dbReference>
<dbReference type="HAMAP" id="MF_00208">
    <property type="entry name" value="MurE"/>
    <property type="match status" value="1"/>
</dbReference>
<evidence type="ECO:0000256" key="8">
    <source>
        <dbReference type="ARBA" id="ARBA00022960"/>
    </source>
</evidence>
<evidence type="ECO:0000256" key="4">
    <source>
        <dbReference type="ARBA" id="ARBA00022598"/>
    </source>
</evidence>
<dbReference type="EMBL" id="DWXZ01000054">
    <property type="protein sequence ID" value="HJB37039.1"/>
    <property type="molecule type" value="Genomic_DNA"/>
</dbReference>
<evidence type="ECO:0000256" key="5">
    <source>
        <dbReference type="ARBA" id="ARBA00022618"/>
    </source>
</evidence>
<reference evidence="17" key="2">
    <citation type="submission" date="2021-04" db="EMBL/GenBank/DDBJ databases">
        <authorList>
            <person name="Gilroy R."/>
        </authorList>
    </citation>
    <scope>NUCLEOTIDE SEQUENCE</scope>
    <source>
        <strain evidence="17">ChiBcolR8-3208</strain>
    </source>
</reference>
<comment type="PTM">
    <text evidence="12">Carboxylation is probably crucial for Mg(2+) binding and, consequently, for the gamma-phosphate positioning of ATP.</text>
</comment>
<feature type="binding site" evidence="12">
    <location>
        <position position="177"/>
    </location>
    <ligand>
        <name>UDP-N-acetyl-alpha-D-muramoyl-L-alanyl-D-glutamate</name>
        <dbReference type="ChEBI" id="CHEBI:83900"/>
    </ligand>
</feature>
<protein>
    <recommendedName>
        <fullName evidence="12">UDP-N-acetylmuramyl-tripeptide synthetase</fullName>
        <ecNumber evidence="12">6.3.2.-</ecNumber>
    </recommendedName>
    <alternativeName>
        <fullName evidence="12">UDP-MurNAc-tripeptide synthetase</fullName>
    </alternativeName>
</protein>
<evidence type="ECO:0000313" key="17">
    <source>
        <dbReference type="EMBL" id="HJB37039.1"/>
    </source>
</evidence>
<dbReference type="PANTHER" id="PTHR23135">
    <property type="entry name" value="MUR LIGASE FAMILY MEMBER"/>
    <property type="match status" value="1"/>
</dbReference>
<comment type="pathway">
    <text evidence="1 12 13">Cell wall biogenesis; peptidoglycan biosynthesis.</text>
</comment>
<dbReference type="GO" id="GO:0005524">
    <property type="term" value="F:ATP binding"/>
    <property type="evidence" value="ECO:0007669"/>
    <property type="project" value="UniProtKB-UniRule"/>
</dbReference>
<dbReference type="PROSITE" id="PS01011">
    <property type="entry name" value="FOLYLPOLYGLU_SYNT_1"/>
    <property type="match status" value="1"/>
</dbReference>
<evidence type="ECO:0000313" key="18">
    <source>
        <dbReference type="Proteomes" id="UP000824214"/>
    </source>
</evidence>
<comment type="function">
    <text evidence="12">Catalyzes the addition of an amino acid to the nucleotide precursor UDP-N-acetylmuramoyl-L-alanyl-D-glutamate (UMAG) in the biosynthesis of bacterial cell-wall peptidoglycan.</text>
</comment>
<dbReference type="SUPFAM" id="SSF53623">
    <property type="entry name" value="MurD-like peptide ligases, catalytic domain"/>
    <property type="match status" value="1"/>
</dbReference>
<feature type="domain" description="Mur ligase central" evidence="16">
    <location>
        <begin position="106"/>
        <end position="307"/>
    </location>
</feature>
<dbReference type="NCBIfam" id="TIGR01085">
    <property type="entry name" value="murE"/>
    <property type="match status" value="1"/>
</dbReference>
<dbReference type="InterPro" id="IPR018109">
    <property type="entry name" value="Folylpolyglutamate_synth_CS"/>
</dbReference>
<dbReference type="Gene3D" id="3.90.190.20">
    <property type="entry name" value="Mur ligase, C-terminal domain"/>
    <property type="match status" value="1"/>
</dbReference>
<keyword evidence="10 12" id="KW-0131">Cell cycle</keyword>
<keyword evidence="7 12" id="KW-0067">ATP-binding</keyword>
<keyword evidence="8 12" id="KW-0133">Cell shape</keyword>
<dbReference type="Pfam" id="PF08245">
    <property type="entry name" value="Mur_ligase_M"/>
    <property type="match status" value="1"/>
</dbReference>
<evidence type="ECO:0000256" key="12">
    <source>
        <dbReference type="HAMAP-Rule" id="MF_00208"/>
    </source>
</evidence>
<accession>A0A9D2RYV5</accession>
<keyword evidence="6 12" id="KW-0547">Nucleotide-binding</keyword>
<feature type="binding site" evidence="12">
    <location>
        <begin position="150"/>
        <end position="151"/>
    </location>
    <ligand>
        <name>UDP-N-acetyl-alpha-D-muramoyl-L-alanyl-D-glutamate</name>
        <dbReference type="ChEBI" id="CHEBI:83900"/>
    </ligand>
</feature>
<feature type="binding site" evidence="12">
    <location>
        <begin position="108"/>
        <end position="114"/>
    </location>
    <ligand>
        <name>ATP</name>
        <dbReference type="ChEBI" id="CHEBI:30616"/>
    </ligand>
</feature>
<evidence type="ECO:0000256" key="7">
    <source>
        <dbReference type="ARBA" id="ARBA00022840"/>
    </source>
</evidence>
<dbReference type="Pfam" id="PF01225">
    <property type="entry name" value="Mur_ligase"/>
    <property type="match status" value="1"/>
</dbReference>
<evidence type="ECO:0000259" key="15">
    <source>
        <dbReference type="Pfam" id="PF02875"/>
    </source>
</evidence>
<comment type="similarity">
    <text evidence="2 12">Belongs to the MurCDEF family. MurE subfamily.</text>
</comment>
<organism evidence="17 18">
    <name type="scientific">Candidatus Acutalibacter ornithocaccae</name>
    <dbReference type="NCBI Taxonomy" id="2838416"/>
    <lineage>
        <taxon>Bacteria</taxon>
        <taxon>Bacillati</taxon>
        <taxon>Bacillota</taxon>
        <taxon>Clostridia</taxon>
        <taxon>Eubacteriales</taxon>
        <taxon>Acutalibacteraceae</taxon>
        <taxon>Acutalibacter</taxon>
    </lineage>
</organism>
<keyword evidence="12" id="KW-0460">Magnesium</keyword>
<reference evidence="17" key="1">
    <citation type="journal article" date="2021" name="PeerJ">
        <title>Extensive microbial diversity within the chicken gut microbiome revealed by metagenomics and culture.</title>
        <authorList>
            <person name="Gilroy R."/>
            <person name="Ravi A."/>
            <person name="Getino M."/>
            <person name="Pursley I."/>
            <person name="Horton D.L."/>
            <person name="Alikhan N.F."/>
            <person name="Baker D."/>
            <person name="Gharbi K."/>
            <person name="Hall N."/>
            <person name="Watson M."/>
            <person name="Adriaenssens E.M."/>
            <person name="Foster-Nyarko E."/>
            <person name="Jarju S."/>
            <person name="Secka A."/>
            <person name="Antonio M."/>
            <person name="Oren A."/>
            <person name="Chaudhuri R.R."/>
            <person name="La Ragione R."/>
            <person name="Hildebrand F."/>
            <person name="Pallen M.J."/>
        </authorList>
    </citation>
    <scope>NUCLEOTIDE SEQUENCE</scope>
    <source>
        <strain evidence="17">ChiBcolR8-3208</strain>
    </source>
</reference>
<feature type="binding site" evidence="12">
    <location>
        <position position="185"/>
    </location>
    <ligand>
        <name>UDP-N-acetyl-alpha-D-muramoyl-L-alanyl-D-glutamate</name>
        <dbReference type="ChEBI" id="CHEBI:83900"/>
    </ligand>
</feature>
<evidence type="ECO:0000259" key="14">
    <source>
        <dbReference type="Pfam" id="PF01225"/>
    </source>
</evidence>
<evidence type="ECO:0000256" key="2">
    <source>
        <dbReference type="ARBA" id="ARBA00005898"/>
    </source>
</evidence>
<gene>
    <name evidence="12" type="primary">murE</name>
    <name evidence="17" type="ORF">H9942_03095</name>
</gene>
<evidence type="ECO:0000256" key="1">
    <source>
        <dbReference type="ARBA" id="ARBA00004752"/>
    </source>
</evidence>
<feature type="binding site" evidence="12">
    <location>
        <position position="28"/>
    </location>
    <ligand>
        <name>UDP-N-acetyl-alpha-D-muramoyl-L-alanyl-D-glutamate</name>
        <dbReference type="ChEBI" id="CHEBI:83900"/>
    </ligand>
</feature>
<dbReference type="InterPro" id="IPR013221">
    <property type="entry name" value="Mur_ligase_cen"/>
</dbReference>
<dbReference type="GO" id="GO:0008360">
    <property type="term" value="P:regulation of cell shape"/>
    <property type="evidence" value="ECO:0007669"/>
    <property type="project" value="UniProtKB-KW"/>
</dbReference>
<feature type="modified residue" description="N6-carboxylysine" evidence="12">
    <location>
        <position position="219"/>
    </location>
</feature>
<dbReference type="Gene3D" id="3.40.1190.10">
    <property type="entry name" value="Mur-like, catalytic domain"/>
    <property type="match status" value="1"/>
</dbReference>
<evidence type="ECO:0000259" key="16">
    <source>
        <dbReference type="Pfam" id="PF08245"/>
    </source>
</evidence>
<comment type="caution">
    <text evidence="12">Lacks conserved residue(s) required for the propagation of feature annotation.</text>
</comment>
<dbReference type="InterPro" id="IPR035911">
    <property type="entry name" value="MurE/MurF_N"/>
</dbReference>
<dbReference type="InterPro" id="IPR036565">
    <property type="entry name" value="Mur-like_cat_sf"/>
</dbReference>
<keyword evidence="11 12" id="KW-0961">Cell wall biogenesis/degradation</keyword>
<feature type="binding site" evidence="12">
    <location>
        <position position="149"/>
    </location>
    <ligand>
        <name>UDP-N-acetyl-alpha-D-muramoyl-L-alanyl-D-glutamate</name>
        <dbReference type="ChEBI" id="CHEBI:83900"/>
    </ligand>
</feature>
<dbReference type="GO" id="GO:0071555">
    <property type="term" value="P:cell wall organization"/>
    <property type="evidence" value="ECO:0007669"/>
    <property type="project" value="UniProtKB-KW"/>
</dbReference>
<evidence type="ECO:0000256" key="11">
    <source>
        <dbReference type="ARBA" id="ARBA00023316"/>
    </source>
</evidence>
<keyword evidence="4 12" id="KW-0436">Ligase</keyword>
<keyword evidence="5 12" id="KW-0132">Cell division</keyword>
<comment type="subcellular location">
    <subcellularLocation>
        <location evidence="12 13">Cytoplasm</location>
    </subcellularLocation>
</comment>
<evidence type="ECO:0000256" key="10">
    <source>
        <dbReference type="ARBA" id="ARBA00023306"/>
    </source>
</evidence>
<dbReference type="GO" id="GO:0051301">
    <property type="term" value="P:cell division"/>
    <property type="evidence" value="ECO:0007669"/>
    <property type="project" value="UniProtKB-KW"/>
</dbReference>
<dbReference type="Gene3D" id="3.40.1390.10">
    <property type="entry name" value="MurE/MurF, N-terminal domain"/>
    <property type="match status" value="1"/>
</dbReference>
<dbReference type="GO" id="GO:0009252">
    <property type="term" value="P:peptidoglycan biosynthetic process"/>
    <property type="evidence" value="ECO:0007669"/>
    <property type="project" value="UniProtKB-UniRule"/>
</dbReference>
<dbReference type="EC" id="6.3.2.-" evidence="12"/>
<dbReference type="GO" id="GO:0004326">
    <property type="term" value="F:tetrahydrofolylpolyglutamate synthase activity"/>
    <property type="evidence" value="ECO:0007669"/>
    <property type="project" value="InterPro"/>
</dbReference>
<name>A0A9D2RYV5_9FIRM</name>
<comment type="caution">
    <text evidence="17">The sequence shown here is derived from an EMBL/GenBank/DDBJ whole genome shotgun (WGS) entry which is preliminary data.</text>
</comment>
<proteinExistence type="inferred from homology"/>
<dbReference type="AlphaFoldDB" id="A0A9D2RYV5"/>
<evidence type="ECO:0000256" key="6">
    <source>
        <dbReference type="ARBA" id="ARBA00022741"/>
    </source>
</evidence>
<feature type="domain" description="Mur ligase N-terminal catalytic" evidence="14">
    <location>
        <begin position="21"/>
        <end position="92"/>
    </location>
</feature>
<sequence>MKLSRLLAPLGITEGYQEVEITDIVYDSRKAKQGCAFVCMRGSNSDGHKYAAGAAQAGAAVIVAEEPVEAPGAQVVLVPDTRKALALLSAAFFENPAEGDISVIGVTGTKGKTTTAYMIRSILEAAGHKTGVIGTIGVLMGEELIQTDNTTPMSYDIQMYLRRMADAGCRYCVMEASSIGLKDLRVYGFPFSVGVFTNFSEDHIGGVEHKDMQEYMESKAKLFSLCKVGVVNADDPSLEGILQGHTCQVKTYGFETPADLRGADCRHLNKPGFLGIAFEVSGEEDFTAEVDIPGRFNAYNALAAIGACHELGVPVEAMKQGLSTVKVKGRVEPVPVPGNYTLLLDYAHNGVGMENILTTLREYHPKRLICMFGAGGNRPKVRRYEMGEISGRLADISVLTADNSRFEDVNDIIADIKVGMAKTEGKYVEIPDRREAIHWCLENAQEGDIIVLAGKGHEDYQEIQGEKRPFDERVVIRELLEEMGTPQPQAAP</sequence>
<dbReference type="InterPro" id="IPR005761">
    <property type="entry name" value="UDP-N-AcMur-Glu-dNH2Pim_ligase"/>
</dbReference>
<dbReference type="InterPro" id="IPR000713">
    <property type="entry name" value="Mur_ligase_N"/>
</dbReference>
<evidence type="ECO:0000256" key="13">
    <source>
        <dbReference type="RuleBase" id="RU004135"/>
    </source>
</evidence>
<dbReference type="InterPro" id="IPR036615">
    <property type="entry name" value="Mur_ligase_C_dom_sf"/>
</dbReference>
<evidence type="ECO:0000256" key="9">
    <source>
        <dbReference type="ARBA" id="ARBA00022984"/>
    </source>
</evidence>
<dbReference type="GO" id="GO:0005737">
    <property type="term" value="C:cytoplasm"/>
    <property type="evidence" value="ECO:0007669"/>
    <property type="project" value="UniProtKB-SubCell"/>
</dbReference>
<dbReference type="GO" id="GO:0000287">
    <property type="term" value="F:magnesium ion binding"/>
    <property type="evidence" value="ECO:0007669"/>
    <property type="project" value="UniProtKB-UniRule"/>
</dbReference>
<dbReference type="Pfam" id="PF02875">
    <property type="entry name" value="Mur_ligase_C"/>
    <property type="match status" value="1"/>
</dbReference>
<keyword evidence="3 12" id="KW-0963">Cytoplasm</keyword>
<comment type="cofactor">
    <cofactor evidence="12">
        <name>Mg(2+)</name>
        <dbReference type="ChEBI" id="CHEBI:18420"/>
    </cofactor>
</comment>
<dbReference type="Proteomes" id="UP000824214">
    <property type="component" value="Unassembled WGS sequence"/>
</dbReference>
<dbReference type="PANTHER" id="PTHR23135:SF4">
    <property type="entry name" value="UDP-N-ACETYLMURAMOYL-L-ALANYL-D-GLUTAMATE--2,6-DIAMINOPIMELATE LIGASE MURE HOMOLOG, CHLOROPLASTIC"/>
    <property type="match status" value="1"/>
</dbReference>
<dbReference type="InterPro" id="IPR004101">
    <property type="entry name" value="Mur_ligase_C"/>
</dbReference>
<evidence type="ECO:0000256" key="3">
    <source>
        <dbReference type="ARBA" id="ARBA00022490"/>
    </source>
</evidence>
<dbReference type="SUPFAM" id="SSF63418">
    <property type="entry name" value="MurE/MurF N-terminal domain"/>
    <property type="match status" value="1"/>
</dbReference>
<keyword evidence="9 12" id="KW-0573">Peptidoglycan synthesis</keyword>